<dbReference type="Gene3D" id="3.40.190.10">
    <property type="entry name" value="Periplasmic binding protein-like II"/>
    <property type="match status" value="1"/>
</dbReference>
<reference evidence="1 2" key="1">
    <citation type="submission" date="2017-06" db="EMBL/GenBank/DDBJ databases">
        <title>Complete genome sequence of Paenibacillus odorifer CBA7130.</title>
        <authorList>
            <person name="Nam Y.-D."/>
            <person name="Kang J."/>
            <person name="Chung W.-H."/>
        </authorList>
    </citation>
    <scope>NUCLEOTIDE SEQUENCE [LARGE SCALE GENOMIC DNA]</scope>
    <source>
        <strain evidence="1 2">CBA7130</strain>
    </source>
</reference>
<name>A0AAD0P4P8_9BACL</name>
<proteinExistence type="predicted"/>
<dbReference type="PANTHER" id="PTHR43649:SF32">
    <property type="entry name" value="SUGAR BINDING SECRETED PROTEIN"/>
    <property type="match status" value="1"/>
</dbReference>
<dbReference type="InterPro" id="IPR050490">
    <property type="entry name" value="Bact_solute-bd_prot1"/>
</dbReference>
<organism evidence="1 2">
    <name type="scientific">Paenibacillus odorifer</name>
    <dbReference type="NCBI Taxonomy" id="189426"/>
    <lineage>
        <taxon>Bacteria</taxon>
        <taxon>Bacillati</taxon>
        <taxon>Bacillota</taxon>
        <taxon>Bacilli</taxon>
        <taxon>Bacillales</taxon>
        <taxon>Paenibacillaceae</taxon>
        <taxon>Paenibacillus</taxon>
    </lineage>
</organism>
<dbReference type="SUPFAM" id="SSF53850">
    <property type="entry name" value="Periplasmic binding protein-like II"/>
    <property type="match status" value="1"/>
</dbReference>
<gene>
    <name evidence="1" type="ORF">CD191_21400</name>
</gene>
<dbReference type="InterPro" id="IPR006059">
    <property type="entry name" value="SBP"/>
</dbReference>
<protein>
    <recommendedName>
        <fullName evidence="3">Sugar transporter</fullName>
    </recommendedName>
</protein>
<dbReference type="Pfam" id="PF13416">
    <property type="entry name" value="SBP_bac_8"/>
    <property type="match status" value="1"/>
</dbReference>
<accession>A0AAD0P4P8</accession>
<evidence type="ECO:0000313" key="1">
    <source>
        <dbReference type="EMBL" id="AWV34978.1"/>
    </source>
</evidence>
<dbReference type="Proteomes" id="UP000249163">
    <property type="component" value="Chromosome"/>
</dbReference>
<evidence type="ECO:0008006" key="3">
    <source>
        <dbReference type="Google" id="ProtNLM"/>
    </source>
</evidence>
<evidence type="ECO:0000313" key="2">
    <source>
        <dbReference type="Proteomes" id="UP000249163"/>
    </source>
</evidence>
<dbReference type="AlphaFoldDB" id="A0AAD0P4P8"/>
<dbReference type="PANTHER" id="PTHR43649">
    <property type="entry name" value="ARABINOSE-BINDING PROTEIN-RELATED"/>
    <property type="match status" value="1"/>
</dbReference>
<dbReference type="EMBL" id="CP021965">
    <property type="protein sequence ID" value="AWV34978.1"/>
    <property type="molecule type" value="Genomic_DNA"/>
</dbReference>
<sequence>MFLLNVNGKLITVLLTFGLLLNTSGCQLSPSKEDTALQDPIQLNIWLTAGSGLESLIDQYQSQHPELEIHIQTSTSTQLPAKLQTSFAAGYSSPDVAAIDISYLDRFKQFPDYFYNLNTFDADNLKDQFLNWKWQEVLGNDFIFGLPTEIGPYAMLYRTDIFALSGLPTKPEEVAKEIQTWDQFLEAGTKVQERTGKAFVNDLENLYLTLLRQSKLQYYSPTTQELILDNNPAVKRAWDFSIQALKLNLSASIAVDTQRWGAGLLNGDFAVMLCPAWMIGHIKSSAPTASGLWNVTQIPENSANRGGSVLTLPKTGNHPDESFALIKWLTEPAQQLVSFKVQGAFPSTPEIYDDPEIHDLHDPYFPNSELGLTLSSAAKAVIPTYYGPHHADVETSMLEYLTKAEKGELTPELAWTLAVQAAKRIDSSFR</sequence>